<dbReference type="Proteomes" id="UP001732700">
    <property type="component" value="Chromosome 2C"/>
</dbReference>
<name>A0ACD5UKC7_AVESA</name>
<reference evidence="1" key="1">
    <citation type="submission" date="2021-05" db="EMBL/GenBank/DDBJ databases">
        <authorList>
            <person name="Scholz U."/>
            <person name="Mascher M."/>
            <person name="Fiebig A."/>
        </authorList>
    </citation>
    <scope>NUCLEOTIDE SEQUENCE [LARGE SCALE GENOMIC DNA]</scope>
</reference>
<organism evidence="1 2">
    <name type="scientific">Avena sativa</name>
    <name type="common">Oat</name>
    <dbReference type="NCBI Taxonomy" id="4498"/>
    <lineage>
        <taxon>Eukaryota</taxon>
        <taxon>Viridiplantae</taxon>
        <taxon>Streptophyta</taxon>
        <taxon>Embryophyta</taxon>
        <taxon>Tracheophyta</taxon>
        <taxon>Spermatophyta</taxon>
        <taxon>Magnoliopsida</taxon>
        <taxon>Liliopsida</taxon>
        <taxon>Poales</taxon>
        <taxon>Poaceae</taxon>
        <taxon>BOP clade</taxon>
        <taxon>Pooideae</taxon>
        <taxon>Poodae</taxon>
        <taxon>Poeae</taxon>
        <taxon>Poeae Chloroplast Group 1 (Aveneae type)</taxon>
        <taxon>Aveninae</taxon>
        <taxon>Avena</taxon>
    </lineage>
</organism>
<evidence type="ECO:0000313" key="1">
    <source>
        <dbReference type="EnsemblPlants" id="AVESA.00010b.r2.2CG0271490.1.CDS"/>
    </source>
</evidence>
<protein>
    <submittedName>
        <fullName evidence="1">Uncharacterized protein</fullName>
    </submittedName>
</protein>
<proteinExistence type="predicted"/>
<accession>A0ACD5UKC7</accession>
<keyword evidence="2" id="KW-1185">Reference proteome</keyword>
<sequence>MSANMSESSGTGDAPSTRPHGRRSKVWEHFEQDLVFVGDVPKAVCKYCAMKFTCNRKSGTSSLLSHISESCRLIEAEARSRFLATLKKKSTDVGFVFDRKRSRQLMTKFCIHAEIPFKKFDDPYFEDLTPTCMLGTVLLVPMVSGGGLKMVSNRKTEMDWSGLGADALWAGADEHVYSQEGYCVEETDDGGNDYPV</sequence>
<reference evidence="1" key="2">
    <citation type="submission" date="2025-09" db="UniProtKB">
        <authorList>
            <consortium name="EnsemblPlants"/>
        </authorList>
    </citation>
    <scope>IDENTIFICATION</scope>
</reference>
<evidence type="ECO:0000313" key="2">
    <source>
        <dbReference type="Proteomes" id="UP001732700"/>
    </source>
</evidence>
<dbReference type="EnsemblPlants" id="AVESA.00010b.r2.2CG0271490.1">
    <property type="protein sequence ID" value="AVESA.00010b.r2.2CG0271490.1.CDS"/>
    <property type="gene ID" value="AVESA.00010b.r2.2CG0271490"/>
</dbReference>